<protein>
    <submittedName>
        <fullName evidence="1">Uncharacterized protein</fullName>
    </submittedName>
</protein>
<dbReference type="EMBL" id="MU154524">
    <property type="protein sequence ID" value="KAF9501065.1"/>
    <property type="molecule type" value="Genomic_DNA"/>
</dbReference>
<evidence type="ECO:0000313" key="1">
    <source>
        <dbReference type="EMBL" id="KAF9501065.1"/>
    </source>
</evidence>
<proteinExistence type="predicted"/>
<evidence type="ECO:0000313" key="2">
    <source>
        <dbReference type="Proteomes" id="UP000807025"/>
    </source>
</evidence>
<dbReference type="AlphaFoldDB" id="A0A9P6A6L7"/>
<organism evidence="1 2">
    <name type="scientific">Pleurotus eryngii</name>
    <name type="common">Boletus of the steppes</name>
    <dbReference type="NCBI Taxonomy" id="5323"/>
    <lineage>
        <taxon>Eukaryota</taxon>
        <taxon>Fungi</taxon>
        <taxon>Dikarya</taxon>
        <taxon>Basidiomycota</taxon>
        <taxon>Agaricomycotina</taxon>
        <taxon>Agaricomycetes</taxon>
        <taxon>Agaricomycetidae</taxon>
        <taxon>Agaricales</taxon>
        <taxon>Pleurotineae</taxon>
        <taxon>Pleurotaceae</taxon>
        <taxon>Pleurotus</taxon>
    </lineage>
</organism>
<dbReference type="OrthoDB" id="2139957at2759"/>
<comment type="caution">
    <text evidence="1">The sequence shown here is derived from an EMBL/GenBank/DDBJ whole genome shotgun (WGS) entry which is preliminary data.</text>
</comment>
<name>A0A9P6A6L7_PLEER</name>
<keyword evidence="2" id="KW-1185">Reference proteome</keyword>
<sequence length="183" mass="19360">MAIHPLPSLYDVGNMRDGDRAGLALFRDASAWICVARTGSNYAIRFVNDLTIGTQLAEGLQLLPPVSQGGQYTSALMRPLPRAVAITTGSTFTSMGSFTMITAWQHYMVYGFRLFNYATLATGGTVKVNYFDIQGRIHSSVPVITSSCSAPTPTGGSGTVARHGQCGGNGYSGPTAVITESNL</sequence>
<gene>
    <name evidence="1" type="ORF">BDN71DRAFT_1426727</name>
</gene>
<dbReference type="Proteomes" id="UP000807025">
    <property type="component" value="Unassembled WGS sequence"/>
</dbReference>
<dbReference type="Gene3D" id="2.60.120.200">
    <property type="match status" value="1"/>
</dbReference>
<reference evidence="1" key="1">
    <citation type="submission" date="2020-11" db="EMBL/GenBank/DDBJ databases">
        <authorList>
            <consortium name="DOE Joint Genome Institute"/>
            <person name="Ahrendt S."/>
            <person name="Riley R."/>
            <person name="Andreopoulos W."/>
            <person name="Labutti K."/>
            <person name="Pangilinan J."/>
            <person name="Ruiz-Duenas F.J."/>
            <person name="Barrasa J.M."/>
            <person name="Sanchez-Garcia M."/>
            <person name="Camarero S."/>
            <person name="Miyauchi S."/>
            <person name="Serrano A."/>
            <person name="Linde D."/>
            <person name="Babiker R."/>
            <person name="Drula E."/>
            <person name="Ayuso-Fernandez I."/>
            <person name="Pacheco R."/>
            <person name="Padilla G."/>
            <person name="Ferreira P."/>
            <person name="Barriuso J."/>
            <person name="Kellner H."/>
            <person name="Castanera R."/>
            <person name="Alfaro M."/>
            <person name="Ramirez L."/>
            <person name="Pisabarro A.G."/>
            <person name="Kuo A."/>
            <person name="Tritt A."/>
            <person name="Lipzen A."/>
            <person name="He G."/>
            <person name="Yan M."/>
            <person name="Ng V."/>
            <person name="Cullen D."/>
            <person name="Martin F."/>
            <person name="Rosso M.-N."/>
            <person name="Henrissat B."/>
            <person name="Hibbett D."/>
            <person name="Martinez A.T."/>
            <person name="Grigoriev I.V."/>
        </authorList>
    </citation>
    <scope>NUCLEOTIDE SEQUENCE</scope>
    <source>
        <strain evidence="1">ATCC 90797</strain>
    </source>
</reference>
<accession>A0A9P6A6L7</accession>